<dbReference type="Proteomes" id="UP000294588">
    <property type="component" value="Unassembled WGS sequence"/>
</dbReference>
<keyword evidence="2" id="KW-1185">Reference proteome</keyword>
<name>A0AC61QIW8_9BACT</name>
<reference evidence="1" key="1">
    <citation type="submission" date="2019-03" db="EMBL/GenBank/DDBJ databases">
        <title>Candidatus Syntrophosphaera thermopropionivorans: a novel player in syntrophic propionate oxidation during anaerobic digestion.</title>
        <authorList>
            <person name="Dyksma S."/>
        </authorList>
    </citation>
    <scope>NUCLEOTIDE SEQUENCE</scope>
    <source>
        <strain evidence="1">W5</strain>
    </source>
</reference>
<accession>A0AC61QIW8</accession>
<dbReference type="EMBL" id="SMOG01000012">
    <property type="protein sequence ID" value="TDF72924.1"/>
    <property type="molecule type" value="Genomic_DNA"/>
</dbReference>
<gene>
    <name evidence="1" type="ORF">E0946_04645</name>
</gene>
<proteinExistence type="predicted"/>
<evidence type="ECO:0000313" key="1">
    <source>
        <dbReference type="EMBL" id="TDF72924.1"/>
    </source>
</evidence>
<protein>
    <submittedName>
        <fullName evidence="1">Tpl protein</fullName>
    </submittedName>
</protein>
<evidence type="ECO:0000313" key="2">
    <source>
        <dbReference type="Proteomes" id="UP000294588"/>
    </source>
</evidence>
<comment type="caution">
    <text evidence="1">The sequence shown here is derived from an EMBL/GenBank/DDBJ whole genome shotgun (WGS) entry which is preliminary data.</text>
</comment>
<sequence length="291" mass="33424">MVEPLDLDEENSPEYLEVIFRTGRLGYYQNTSQLPLKPDDLIIVEVDRGEDIAQVIHLSVSDEEVLAQIPQTPNPFKIKRIATEEDIEKLRHLPDEEKKAAQIFAEILKRYSFEMKLIDTVYQFDGNKITFFFTAEGRIDFRVFVRELANVFRTRIELHQTTGRDEARRMGGFGMCGLSYCCGNFLKHFNQVTIKMARDQNLAGNLAKISGPCGRLLCCLNFEEDFYMEEGKLLPVPGTCVEYQGIKMYVLKTDPLKKNILLSDDDENITELDLETFLTLKILSSPDLELC</sequence>
<organism evidence="1 2">
    <name type="scientific">Candidatus Syntrophosphaera thermopropionivorans</name>
    <dbReference type="NCBI Taxonomy" id="2593015"/>
    <lineage>
        <taxon>Bacteria</taxon>
        <taxon>Pseudomonadati</taxon>
        <taxon>Candidatus Cloacimonadota</taxon>
        <taxon>Candidatus Cloacimonadia</taxon>
        <taxon>Candidatus Cloacimonadales</taxon>
        <taxon>Candidatus Cloacimonadaceae</taxon>
        <taxon>Candidatus Syntrophosphaera</taxon>
    </lineage>
</organism>